<organism evidence="1 2">
    <name type="scientific">Dyella flagellata</name>
    <dbReference type="NCBI Taxonomy" id="1867833"/>
    <lineage>
        <taxon>Bacteria</taxon>
        <taxon>Pseudomonadati</taxon>
        <taxon>Pseudomonadota</taxon>
        <taxon>Gammaproteobacteria</taxon>
        <taxon>Lysobacterales</taxon>
        <taxon>Rhodanobacteraceae</taxon>
        <taxon>Dyella</taxon>
    </lineage>
</organism>
<dbReference type="SUPFAM" id="SSF54197">
    <property type="entry name" value="HIT-like"/>
    <property type="match status" value="1"/>
</dbReference>
<accession>A0ABQ5XHF5</accession>
<protein>
    <recommendedName>
        <fullName evidence="3">Diadenosine tetraphosphate (Ap4A) hydrolase</fullName>
    </recommendedName>
</protein>
<dbReference type="Gene3D" id="3.30.428.10">
    <property type="entry name" value="HIT-like"/>
    <property type="match status" value="1"/>
</dbReference>
<evidence type="ECO:0008006" key="3">
    <source>
        <dbReference type="Google" id="ProtNLM"/>
    </source>
</evidence>
<keyword evidence="2" id="KW-1185">Reference proteome</keyword>
<dbReference type="Proteomes" id="UP001156627">
    <property type="component" value="Unassembled WGS sequence"/>
</dbReference>
<sequence length="228" mass="25414">MKPDLEIQMPTASRGTCRFCSIVEGTADIAALHDSPWLKGEQYAAFVSVGALVKGWSLVAPRQHTLNLLSQYGSKAFFRFLDQAHRIVTKDFGPTVVFEHGSQHHLSQTSCGTAHAHMHLVPLSFSLESASEQFDETLRWQTCRATEISSVVAGNEYLFVADRYDSDATVGQLAILREGRSQFFRQVIATRLGCPDLFDYKTHPQYDLTKESARRLLNFSNAELASVA</sequence>
<reference evidence="2" key="1">
    <citation type="journal article" date="2019" name="Int. J. Syst. Evol. Microbiol.">
        <title>The Global Catalogue of Microorganisms (GCM) 10K type strain sequencing project: providing services to taxonomists for standard genome sequencing and annotation.</title>
        <authorList>
            <consortium name="The Broad Institute Genomics Platform"/>
            <consortium name="The Broad Institute Genome Sequencing Center for Infectious Disease"/>
            <person name="Wu L."/>
            <person name="Ma J."/>
        </authorList>
    </citation>
    <scope>NUCLEOTIDE SEQUENCE [LARGE SCALE GENOMIC DNA]</scope>
    <source>
        <strain evidence="2">NBRC 111981</strain>
    </source>
</reference>
<dbReference type="EMBL" id="BSOA01000050">
    <property type="protein sequence ID" value="GLQ90792.1"/>
    <property type="molecule type" value="Genomic_DNA"/>
</dbReference>
<name>A0ABQ5XHF5_9GAMM</name>
<dbReference type="RefSeq" id="WP_284334205.1">
    <property type="nucleotide sequence ID" value="NZ_BSOA01000050.1"/>
</dbReference>
<evidence type="ECO:0000313" key="1">
    <source>
        <dbReference type="EMBL" id="GLQ90792.1"/>
    </source>
</evidence>
<dbReference type="InterPro" id="IPR036265">
    <property type="entry name" value="HIT-like_sf"/>
</dbReference>
<evidence type="ECO:0000313" key="2">
    <source>
        <dbReference type="Proteomes" id="UP001156627"/>
    </source>
</evidence>
<gene>
    <name evidence="1" type="ORF">GCM10007898_43680</name>
</gene>
<comment type="caution">
    <text evidence="1">The sequence shown here is derived from an EMBL/GenBank/DDBJ whole genome shotgun (WGS) entry which is preliminary data.</text>
</comment>
<proteinExistence type="predicted"/>